<dbReference type="Proteomes" id="UP000568106">
    <property type="component" value="Unassembled WGS sequence"/>
</dbReference>
<dbReference type="EMBL" id="JACHDY010000001">
    <property type="protein sequence ID" value="MBB5315813.1"/>
    <property type="molecule type" value="Genomic_DNA"/>
</dbReference>
<comment type="caution">
    <text evidence="1">The sequence shown here is derived from an EMBL/GenBank/DDBJ whole genome shotgun (WGS) entry which is preliminary data.</text>
</comment>
<evidence type="ECO:0000313" key="1">
    <source>
        <dbReference type="EMBL" id="MBB5315813.1"/>
    </source>
</evidence>
<protein>
    <submittedName>
        <fullName evidence="1">Uncharacterized protein</fullName>
    </submittedName>
</protein>
<keyword evidence="2" id="KW-1185">Reference proteome</keyword>
<reference evidence="1" key="1">
    <citation type="submission" date="2020-08" db="EMBL/GenBank/DDBJ databases">
        <title>Genomic Encyclopedia of Type Strains, Phase IV (KMG-V): Genome sequencing to study the core and pangenomes of soil and plant-associated prokaryotes.</title>
        <authorList>
            <person name="Whitman W."/>
        </authorList>
    </citation>
    <scope>NUCLEOTIDE SEQUENCE [LARGE SCALE GENOMIC DNA]</scope>
    <source>
        <strain evidence="1">M8UP27</strain>
    </source>
</reference>
<gene>
    <name evidence="1" type="ORF">HDF09_000463</name>
</gene>
<name>A0A7W8IEP0_9BACT</name>
<organism evidence="1 2">
    <name type="scientific">Tunturiibacter empetritectus</name>
    <dbReference type="NCBI Taxonomy" id="3069691"/>
    <lineage>
        <taxon>Bacteria</taxon>
        <taxon>Pseudomonadati</taxon>
        <taxon>Acidobacteriota</taxon>
        <taxon>Terriglobia</taxon>
        <taxon>Terriglobales</taxon>
        <taxon>Acidobacteriaceae</taxon>
        <taxon>Tunturiibacter</taxon>
    </lineage>
</organism>
<dbReference type="AlphaFoldDB" id="A0A7W8IEP0"/>
<sequence length="66" mass="7163">MTTDELALLSSQLSTVMSSLNGKVHFATMEGNWMLNVDFERSGTALEPVVGDLARMTSIYPVKSAL</sequence>
<evidence type="ECO:0000313" key="2">
    <source>
        <dbReference type="Proteomes" id="UP000568106"/>
    </source>
</evidence>
<proteinExistence type="predicted"/>
<accession>A0A7W8IEP0</accession>